<dbReference type="Pfam" id="PF12079">
    <property type="entry name" value="DUF3558"/>
    <property type="match status" value="1"/>
</dbReference>
<evidence type="ECO:0000313" key="2">
    <source>
        <dbReference type="Proteomes" id="UP000192591"/>
    </source>
</evidence>
<protein>
    <recommendedName>
        <fullName evidence="3">DUF3558 domain-containing protein</fullName>
    </recommendedName>
</protein>
<name>A0A1V9A821_SACPI</name>
<sequence length="185" mass="19149">MVSPATLAATFLILITISGCSNGECGYAEPHASAGTSLSELPATVPSSVLESASIDPCELISVVDLADVGEFDSEYKEGGGARSCFWQADFESGSGGFTFTVGVRDSQGIDTVNDIGNGVKQREVNQRAAVSTQDPASGDCVMALRLDDSSRVDVTVLGGSEVNNSCEIAEIISGILEPRLPEVP</sequence>
<dbReference type="AlphaFoldDB" id="A0A1V9A821"/>
<dbReference type="InterPro" id="IPR024520">
    <property type="entry name" value="DUF3558"/>
</dbReference>
<comment type="caution">
    <text evidence="1">The sequence shown here is derived from an EMBL/GenBank/DDBJ whole genome shotgun (WGS) entry which is preliminary data.</text>
</comment>
<dbReference type="Proteomes" id="UP000192591">
    <property type="component" value="Unassembled WGS sequence"/>
</dbReference>
<gene>
    <name evidence="1" type="ORF">B1813_12015</name>
</gene>
<evidence type="ECO:0008006" key="3">
    <source>
        <dbReference type="Google" id="ProtNLM"/>
    </source>
</evidence>
<accession>A0A1V9A821</accession>
<dbReference type="EMBL" id="MWIH01000005">
    <property type="protein sequence ID" value="OQO93233.1"/>
    <property type="molecule type" value="Genomic_DNA"/>
</dbReference>
<proteinExistence type="predicted"/>
<evidence type="ECO:0000313" key="1">
    <source>
        <dbReference type="EMBL" id="OQO93233.1"/>
    </source>
</evidence>
<reference evidence="1 2" key="1">
    <citation type="submission" date="2017-02" db="EMBL/GenBank/DDBJ databases">
        <title>Draft genome of Saccharomonospora sp. 154.</title>
        <authorList>
            <person name="Alonso-Carmona G.S."/>
            <person name="De La Haba R."/>
            <person name="Vera-Gargallo B."/>
            <person name="Sandoval-Trujillo A.H."/>
            <person name="Ramirez-Duran N."/>
            <person name="Ventosa A."/>
        </authorList>
    </citation>
    <scope>NUCLEOTIDE SEQUENCE [LARGE SCALE GENOMIC DNA]</scope>
    <source>
        <strain evidence="1 2">LRS4.154</strain>
    </source>
</reference>
<organism evidence="1 2">
    <name type="scientific">Saccharomonospora piscinae</name>
    <dbReference type="NCBI Taxonomy" id="687388"/>
    <lineage>
        <taxon>Bacteria</taxon>
        <taxon>Bacillati</taxon>
        <taxon>Actinomycetota</taxon>
        <taxon>Actinomycetes</taxon>
        <taxon>Pseudonocardiales</taxon>
        <taxon>Pseudonocardiaceae</taxon>
        <taxon>Saccharomonospora</taxon>
    </lineage>
</organism>
<keyword evidence="2" id="KW-1185">Reference proteome</keyword>